<keyword evidence="6 8" id="KW-0560">Oxidoreductase</keyword>
<protein>
    <recommendedName>
        <fullName evidence="4 6">dTDP-4-dehydrorhamnose reductase</fullName>
        <ecNumber evidence="3 6">1.1.1.133</ecNumber>
    </recommendedName>
</protein>
<keyword evidence="6" id="KW-0521">NADP</keyword>
<name>A0ABT3R0U1_9HYPH</name>
<dbReference type="PANTHER" id="PTHR10491">
    <property type="entry name" value="DTDP-4-DEHYDRORHAMNOSE REDUCTASE"/>
    <property type="match status" value="1"/>
</dbReference>
<proteinExistence type="inferred from homology"/>
<comment type="catalytic activity">
    <reaction evidence="5 6">
        <text>dTDP-beta-L-rhamnose + NADP(+) = dTDP-4-dehydro-beta-L-rhamnose + NADPH + H(+)</text>
        <dbReference type="Rhea" id="RHEA:21796"/>
        <dbReference type="ChEBI" id="CHEBI:15378"/>
        <dbReference type="ChEBI" id="CHEBI:57510"/>
        <dbReference type="ChEBI" id="CHEBI:57783"/>
        <dbReference type="ChEBI" id="CHEBI:58349"/>
        <dbReference type="ChEBI" id="CHEBI:62830"/>
        <dbReference type="EC" id="1.1.1.133"/>
    </reaction>
</comment>
<feature type="domain" description="RmlD-like substrate binding" evidence="7">
    <location>
        <begin position="6"/>
        <end position="294"/>
    </location>
</feature>
<evidence type="ECO:0000256" key="3">
    <source>
        <dbReference type="ARBA" id="ARBA00012929"/>
    </source>
</evidence>
<sequence>MIHKGKILVAGKSGQLARSLEDCAVDYPEIGLHLLGRPHFDITSLPSCQIGIAALRPDIVINAAAFTDVDGAESNPAEARRINVLGAKNLAKAAASNGIPVIHISTDYVFDGTAKTAYAEFDRTNPINVYGQSKLEGEQLVRETNPRHLVLRTAWLYSPFGVNFVSKVLKAAAGATKLSIVDDQIGNPTSALDLAHALLDLCGQLSGSEWDDFSGIYHLAGPISMSRHELAQQIMAASKRLAGPSCEIRSASTADFPTPATRPLRTALDTSRYRNTFGLSFPQPDQSLTKVVGDLLSQRSCV</sequence>
<dbReference type="InterPro" id="IPR029903">
    <property type="entry name" value="RmlD-like-bd"/>
</dbReference>
<dbReference type="Proteomes" id="UP001300261">
    <property type="component" value="Unassembled WGS sequence"/>
</dbReference>
<dbReference type="EC" id="1.1.1.133" evidence="3 6"/>
<keyword evidence="9" id="KW-1185">Reference proteome</keyword>
<dbReference type="InterPro" id="IPR005913">
    <property type="entry name" value="dTDP_dehydrorham_reduct"/>
</dbReference>
<reference evidence="8 9" key="1">
    <citation type="journal article" date="2016" name="Int. J. Syst. Evol. Microbiol.">
        <title>Labrenzia salina sp. nov., isolated from the rhizosphere of the halophyte Arthrocnemum macrostachyum.</title>
        <authorList>
            <person name="Camacho M."/>
            <person name="Redondo-Gomez S."/>
            <person name="Rodriguez-Llorente I."/>
            <person name="Rohde M."/>
            <person name="Sproer C."/>
            <person name="Schumann P."/>
            <person name="Klenk H.P."/>
            <person name="Montero-Calasanz M.D.C."/>
        </authorList>
    </citation>
    <scope>NUCLEOTIDE SEQUENCE [LARGE SCALE GENOMIC DNA]</scope>
    <source>
        <strain evidence="8 9">DSM 29163</strain>
    </source>
</reference>
<evidence type="ECO:0000313" key="9">
    <source>
        <dbReference type="Proteomes" id="UP001300261"/>
    </source>
</evidence>
<accession>A0ABT3R0U1</accession>
<comment type="similarity">
    <text evidence="2 6">Belongs to the dTDP-4-dehydrorhamnose reductase family.</text>
</comment>
<evidence type="ECO:0000256" key="1">
    <source>
        <dbReference type="ARBA" id="ARBA00004781"/>
    </source>
</evidence>
<comment type="cofactor">
    <cofactor evidence="6">
        <name>Mg(2+)</name>
        <dbReference type="ChEBI" id="CHEBI:18420"/>
    </cofactor>
    <text evidence="6">Binds 1 Mg(2+) ion per monomer.</text>
</comment>
<dbReference type="RefSeq" id="WP_265962517.1">
    <property type="nucleotide sequence ID" value="NZ_JAPEVI010000003.1"/>
</dbReference>
<comment type="pathway">
    <text evidence="1 6">Carbohydrate biosynthesis; dTDP-L-rhamnose biosynthesis.</text>
</comment>
<dbReference type="Gene3D" id="3.90.25.10">
    <property type="entry name" value="UDP-galactose 4-epimerase, domain 1"/>
    <property type="match status" value="1"/>
</dbReference>
<comment type="function">
    <text evidence="6">Catalyzes the reduction of dTDP-6-deoxy-L-lyxo-4-hexulose to yield dTDP-L-rhamnose.</text>
</comment>
<evidence type="ECO:0000313" key="8">
    <source>
        <dbReference type="EMBL" id="MCX2722856.1"/>
    </source>
</evidence>
<evidence type="ECO:0000256" key="5">
    <source>
        <dbReference type="ARBA" id="ARBA00048200"/>
    </source>
</evidence>
<dbReference type="Gene3D" id="3.40.50.720">
    <property type="entry name" value="NAD(P)-binding Rossmann-like Domain"/>
    <property type="match status" value="1"/>
</dbReference>
<dbReference type="Pfam" id="PF04321">
    <property type="entry name" value="RmlD_sub_bind"/>
    <property type="match status" value="1"/>
</dbReference>
<evidence type="ECO:0000256" key="2">
    <source>
        <dbReference type="ARBA" id="ARBA00010944"/>
    </source>
</evidence>
<comment type="caution">
    <text evidence="8">The sequence shown here is derived from an EMBL/GenBank/DDBJ whole genome shotgun (WGS) entry which is preliminary data.</text>
</comment>
<evidence type="ECO:0000256" key="6">
    <source>
        <dbReference type="RuleBase" id="RU364082"/>
    </source>
</evidence>
<dbReference type="NCBIfam" id="TIGR01214">
    <property type="entry name" value="rmlD"/>
    <property type="match status" value="1"/>
</dbReference>
<gene>
    <name evidence="8" type="primary">rfbD</name>
    <name evidence="8" type="ORF">ON753_10775</name>
</gene>
<organism evidence="8 9">
    <name type="scientific">Roseibium salinum</name>
    <dbReference type="NCBI Taxonomy" id="1604349"/>
    <lineage>
        <taxon>Bacteria</taxon>
        <taxon>Pseudomonadati</taxon>
        <taxon>Pseudomonadota</taxon>
        <taxon>Alphaproteobacteria</taxon>
        <taxon>Hyphomicrobiales</taxon>
        <taxon>Stappiaceae</taxon>
        <taxon>Roseibium</taxon>
    </lineage>
</organism>
<dbReference type="InterPro" id="IPR036291">
    <property type="entry name" value="NAD(P)-bd_dom_sf"/>
</dbReference>
<dbReference type="SUPFAM" id="SSF51735">
    <property type="entry name" value="NAD(P)-binding Rossmann-fold domains"/>
    <property type="match status" value="1"/>
</dbReference>
<evidence type="ECO:0000259" key="7">
    <source>
        <dbReference type="Pfam" id="PF04321"/>
    </source>
</evidence>
<dbReference type="CDD" id="cd05254">
    <property type="entry name" value="dTDP_HR_like_SDR_e"/>
    <property type="match status" value="1"/>
</dbReference>
<dbReference type="EMBL" id="JAPEVI010000003">
    <property type="protein sequence ID" value="MCX2722856.1"/>
    <property type="molecule type" value="Genomic_DNA"/>
</dbReference>
<dbReference type="GO" id="GO:0008831">
    <property type="term" value="F:dTDP-4-dehydrorhamnose reductase activity"/>
    <property type="evidence" value="ECO:0007669"/>
    <property type="project" value="UniProtKB-EC"/>
</dbReference>
<evidence type="ECO:0000256" key="4">
    <source>
        <dbReference type="ARBA" id="ARBA00017099"/>
    </source>
</evidence>
<dbReference type="PANTHER" id="PTHR10491:SF4">
    <property type="entry name" value="METHIONINE ADENOSYLTRANSFERASE 2 SUBUNIT BETA"/>
    <property type="match status" value="1"/>
</dbReference>